<feature type="compositionally biased region" description="Basic and acidic residues" evidence="1">
    <location>
        <begin position="617"/>
        <end position="631"/>
    </location>
</feature>
<evidence type="ECO:0000313" key="4">
    <source>
        <dbReference type="Proteomes" id="UP000002033"/>
    </source>
</evidence>
<dbReference type="AlphaFoldDB" id="D8JU17"/>
<evidence type="ECO:0000259" key="2">
    <source>
        <dbReference type="Pfam" id="PF01936"/>
    </source>
</evidence>
<dbReference type="Pfam" id="PF01936">
    <property type="entry name" value="NYN"/>
    <property type="match status" value="1"/>
</dbReference>
<dbReference type="RefSeq" id="WP_013216724.1">
    <property type="nucleotide sequence ID" value="NC_014313.1"/>
</dbReference>
<dbReference type="HOGENOM" id="CLU_395750_0_0_5"/>
<keyword evidence="4" id="KW-1185">Reference proteome</keyword>
<dbReference type="KEGG" id="hdn:Hden_2769"/>
<reference evidence="4" key="1">
    <citation type="journal article" date="2011" name="J. Bacteriol.">
        <title>Genome sequences of eight morphologically diverse alphaproteobacteria.</title>
        <authorList>
            <consortium name="US DOE Joint Genome Institute"/>
            <person name="Brown P.J."/>
            <person name="Kysela D.T."/>
            <person name="Buechlein A."/>
            <person name="Hemmerich C."/>
            <person name="Brun Y.V."/>
        </authorList>
    </citation>
    <scope>NUCLEOTIDE SEQUENCE [LARGE SCALE GENOMIC DNA]</scope>
    <source>
        <strain evidence="4">ATCC 51888 / DSM 1869 / NCIB 11706 / TK 0415</strain>
    </source>
</reference>
<dbReference type="Proteomes" id="UP000002033">
    <property type="component" value="Chromosome"/>
</dbReference>
<organism evidence="3 4">
    <name type="scientific">Hyphomicrobium denitrificans (strain ATCC 51888 / DSM 1869 / NCIMB 11706 / TK 0415)</name>
    <dbReference type="NCBI Taxonomy" id="582899"/>
    <lineage>
        <taxon>Bacteria</taxon>
        <taxon>Pseudomonadati</taxon>
        <taxon>Pseudomonadota</taxon>
        <taxon>Alphaproteobacteria</taxon>
        <taxon>Hyphomicrobiales</taxon>
        <taxon>Hyphomicrobiaceae</taxon>
        <taxon>Hyphomicrobium</taxon>
    </lineage>
</organism>
<dbReference type="STRING" id="582899.Hden_2769"/>
<accession>D8JU17</accession>
<feature type="region of interest" description="Disordered" evidence="1">
    <location>
        <begin position="329"/>
        <end position="453"/>
    </location>
</feature>
<gene>
    <name evidence="3" type="ordered locus">Hden_2769</name>
</gene>
<evidence type="ECO:0000313" key="3">
    <source>
        <dbReference type="EMBL" id="ADJ24565.1"/>
    </source>
</evidence>
<dbReference type="EMBL" id="CP002083">
    <property type="protein sequence ID" value="ADJ24565.1"/>
    <property type="molecule type" value="Genomic_DNA"/>
</dbReference>
<protein>
    <recommendedName>
        <fullName evidence="2">NYN domain-containing protein</fullName>
    </recommendedName>
</protein>
<dbReference type="OrthoDB" id="9783963at2"/>
<feature type="region of interest" description="Disordered" evidence="1">
    <location>
        <begin position="574"/>
        <end position="656"/>
    </location>
</feature>
<evidence type="ECO:0000256" key="1">
    <source>
        <dbReference type="SAM" id="MobiDB-lite"/>
    </source>
</evidence>
<proteinExistence type="predicted"/>
<dbReference type="Gene3D" id="3.40.50.1010">
    <property type="entry name" value="5'-nuclease"/>
    <property type="match status" value="1"/>
</dbReference>
<dbReference type="eggNOG" id="COG0810">
    <property type="taxonomic scope" value="Bacteria"/>
</dbReference>
<name>D8JU17_HYPDA</name>
<feature type="domain" description="NYN" evidence="2">
    <location>
        <begin position="12"/>
        <end position="173"/>
    </location>
</feature>
<sequence length="656" mass="71861">MKRESSGPVLTTVFVDYDNVYLSLKRKNEDAAKRFAKDSSIWLQGIASGELITSKTSLPVPTERRIVMSRCYGNSQPRRNAHDNSTDMCSFPFIRHHFQRSGFEVIDCPPLTQQLKNSADIRIVMDVSDILNHPTFFDEFIILSGDADFTPVLHRLRAHARRTVVYANDHTALPYTAISDGEIKESDLLALLTNSRAIAGETPREITATVPVIDVEAARKAILAEVVDFVRSAPQAVPLETLADRSVRVIGRDKTVGTNWGGYGSFRDLLLADLPEDIHLSDTPPYTVFDANRHISAAGLIAPQLSAPTPEPRSREISAEISAAEAKAIARPSTPNIPKPVQQSTPLQQLPQQQPTAFQAAPQQRYAAPASSAPVPPAPPLPPSRGPEISQAATPMARQPLGQQRPSAPPPGQPSGYQPERAREPQRPAASQTPPPPMSGAPRSGEQATQIQQSIARIHEACQAPALAPAEYRVLFDVMAQEVTANGLQGAQTLVNITQRAREFGLDVKRDDLRFIYDVVSESDPWFEQGTSATLFASRFRNFVVARCRSQGLSLSADELDLVEAWFSAPQPPAASRALPYGGRGTQAQAQAQAPSAPAPKPHAPAQTSGEQWWSLEEGRQHIVEQRDAEQKGLNPYTQNQNEEEFPRIVRSRFRG</sequence>
<dbReference type="eggNOG" id="COG1432">
    <property type="taxonomic scope" value="Bacteria"/>
</dbReference>
<feature type="compositionally biased region" description="Low complexity" evidence="1">
    <location>
        <begin position="342"/>
        <end position="373"/>
    </location>
</feature>
<feature type="compositionally biased region" description="Low complexity" evidence="1">
    <location>
        <begin position="587"/>
        <end position="596"/>
    </location>
</feature>
<dbReference type="GO" id="GO:0004540">
    <property type="term" value="F:RNA nuclease activity"/>
    <property type="evidence" value="ECO:0007669"/>
    <property type="project" value="InterPro"/>
</dbReference>
<feature type="compositionally biased region" description="Pro residues" evidence="1">
    <location>
        <begin position="374"/>
        <end position="385"/>
    </location>
</feature>
<dbReference type="InterPro" id="IPR021139">
    <property type="entry name" value="NYN"/>
</dbReference>